<geneLocation type="plasmid" evidence="1 4">
    <name>2</name>
</geneLocation>
<evidence type="ECO:0000313" key="2">
    <source>
        <dbReference type="EMBL" id="MDR4174693.1"/>
    </source>
</evidence>
<evidence type="ECO:0000313" key="4">
    <source>
        <dbReference type="Proteomes" id="UP000031876"/>
    </source>
</evidence>
<reference evidence="1 4" key="1">
    <citation type="journal article" date="2015" name="Genome Announc.">
        <title>Complete genome sequences for 35 biothreat assay-relevant bacillus species.</title>
        <authorList>
            <person name="Johnson S.L."/>
            <person name="Daligault H.E."/>
            <person name="Davenport K.W."/>
            <person name="Jaissle J."/>
            <person name="Frey K.G."/>
            <person name="Ladner J.T."/>
            <person name="Broomall S.M."/>
            <person name="Bishop-Lilly K.A."/>
            <person name="Bruce D.C."/>
            <person name="Gibbons H.S."/>
            <person name="Coyne S.R."/>
            <person name="Lo C.C."/>
            <person name="Meincke L."/>
            <person name="Munk A.C."/>
            <person name="Koroleva G.I."/>
            <person name="Rosenzweig C.N."/>
            <person name="Palacios G.F."/>
            <person name="Redden C.L."/>
            <person name="Minogue T.D."/>
            <person name="Chain P.S."/>
        </authorList>
    </citation>
    <scope>NUCLEOTIDE SEQUENCE [LARGE SCALE GENOMIC DNA]</scope>
    <source>
        <strain evidence="1 4">HD1011</strain>
        <plasmid evidence="1 4">2</plasmid>
    </source>
</reference>
<reference evidence="3 5" key="3">
    <citation type="submission" date="2020-05" db="EMBL/GenBank/DDBJ databases">
        <title>FDA dAtabase for Regulatory Grade micrObial Sequences (FDA-ARGOS): Supporting development and validation of Infectious Disease Dx tests.</title>
        <authorList>
            <person name="Nelson B."/>
            <person name="Plummer A."/>
            <person name="Tallon L."/>
            <person name="Sadzewicz L."/>
            <person name="Zhao X."/>
            <person name="Vavikolanu K."/>
            <person name="Mehta A."/>
            <person name="Aluvathingal J."/>
            <person name="Nadendla S."/>
            <person name="Myers T."/>
            <person name="Yan Y."/>
            <person name="Sichtig H."/>
        </authorList>
    </citation>
    <scope>NUCLEOTIDE SEQUENCE [LARGE SCALE GENOMIC DNA]</scope>
    <source>
        <strain evidence="3 5">FDAARGOS_795</strain>
        <plasmid evidence="3 5">unnamed3</plasmid>
    </source>
</reference>
<dbReference type="AlphaFoldDB" id="A0A0B5NCD7"/>
<evidence type="ECO:0000313" key="3">
    <source>
        <dbReference type="EMBL" id="QKH22578.1"/>
    </source>
</evidence>
<evidence type="ECO:0000313" key="1">
    <source>
        <dbReference type="EMBL" id="AJG74050.1"/>
    </source>
</evidence>
<evidence type="ECO:0000313" key="5">
    <source>
        <dbReference type="Proteomes" id="UP000501107"/>
    </source>
</evidence>
<dbReference type="KEGG" id="btw:BF38_6002"/>
<keyword evidence="3" id="KW-0614">Plasmid</keyword>
<dbReference type="EMBL" id="CP009334">
    <property type="protein sequence ID" value="AJG74050.1"/>
    <property type="molecule type" value="Genomic_DNA"/>
</dbReference>
<dbReference type="EMBL" id="VKQN01000001">
    <property type="protein sequence ID" value="MDR4174693.1"/>
    <property type="molecule type" value="Genomic_DNA"/>
</dbReference>
<sequence length="141" mass="16353">MENQDLAMIKKLTKVNGNVYAKTRFGFLKGRVDEILEQDMVLVSLPSGVYDEFSYEDIIPIVKSKQYVLEEQYLEKQDKYQVGAVIGVFDNSKLKRPEHFKPTEKNIYENDKLQVKLAGLSIGRKLILKTGEEILKDYFKK</sequence>
<geneLocation type="plasmid" evidence="3 5">
    <name>unnamed3</name>
</geneLocation>
<organism evidence="3 5">
    <name type="scientific">Bacillus thuringiensis</name>
    <dbReference type="NCBI Taxonomy" id="1428"/>
    <lineage>
        <taxon>Bacteria</taxon>
        <taxon>Bacillati</taxon>
        <taxon>Bacillota</taxon>
        <taxon>Bacilli</taxon>
        <taxon>Bacillales</taxon>
        <taxon>Bacillaceae</taxon>
        <taxon>Bacillus</taxon>
        <taxon>Bacillus cereus group</taxon>
    </lineage>
</organism>
<name>A0A0B5NCD7_BACTU</name>
<proteinExistence type="predicted"/>
<dbReference type="Proteomes" id="UP000031876">
    <property type="component" value="Plasmid 2"/>
</dbReference>
<dbReference type="Proteomes" id="UP000501107">
    <property type="component" value="Plasmid unnamed3"/>
</dbReference>
<dbReference type="RefSeq" id="WP_000431200.1">
    <property type="nucleotide sequence ID" value="NZ_CP009334.1"/>
</dbReference>
<dbReference type="EMBL" id="CP053979">
    <property type="protein sequence ID" value="QKH22578.1"/>
    <property type="molecule type" value="Genomic_DNA"/>
</dbReference>
<protein>
    <submittedName>
        <fullName evidence="3">Uncharacterized protein</fullName>
    </submittedName>
</protein>
<gene>
    <name evidence="1" type="ORF">BF38_6002</name>
    <name evidence="2" type="ORF">FO599_00925</name>
    <name evidence="3" type="ORF">FOC89_00885</name>
</gene>
<dbReference type="Proteomes" id="UP001181533">
    <property type="component" value="Unassembled WGS sequence"/>
</dbReference>
<reference evidence="2" key="2">
    <citation type="submission" date="2019-07" db="EMBL/GenBank/DDBJ databases">
        <title>Phylogenomic Reclassification of ATCC Bacillus Strains and Various Taxa within the Genus Bacillus.</title>
        <authorList>
            <person name="Riojas M.A."/>
            <person name="Frank A.M."/>
            <person name="Fenn S.L."/>
            <person name="King S.P."/>
            <person name="Brower S.M."/>
            <person name="Hazbon M.H."/>
        </authorList>
    </citation>
    <scope>NUCLEOTIDE SEQUENCE</scope>
    <source>
        <strain evidence="2">ATCC 35646</strain>
    </source>
</reference>
<accession>A0A0B5NCD7</accession>